<evidence type="ECO:0000313" key="1">
    <source>
        <dbReference type="EMBL" id="KAG0712554.1"/>
    </source>
</evidence>
<sequence length="96" mass="10357">MAIAPDNMSMISSGVLVDGERGGPVLGGQGELSPSIQLLLRFQRLLVSHLFPVETNISPRLILQGDKLPADLGCLRERCPERFVHVAGLDPTPVGW</sequence>
<comment type="caution">
    <text evidence="1">The sequence shown here is derived from an EMBL/GenBank/DDBJ whole genome shotgun (WGS) entry which is preliminary data.</text>
</comment>
<gene>
    <name evidence="1" type="ORF">GWK47_018222</name>
</gene>
<dbReference type="AlphaFoldDB" id="A0A8J4XTE1"/>
<evidence type="ECO:0000313" key="2">
    <source>
        <dbReference type="Proteomes" id="UP000770661"/>
    </source>
</evidence>
<dbReference type="EMBL" id="JACEEZ010022299">
    <property type="protein sequence ID" value="KAG0712554.1"/>
    <property type="molecule type" value="Genomic_DNA"/>
</dbReference>
<accession>A0A8J4XTE1</accession>
<organism evidence="1 2">
    <name type="scientific">Chionoecetes opilio</name>
    <name type="common">Atlantic snow crab</name>
    <name type="synonym">Cancer opilio</name>
    <dbReference type="NCBI Taxonomy" id="41210"/>
    <lineage>
        <taxon>Eukaryota</taxon>
        <taxon>Metazoa</taxon>
        <taxon>Ecdysozoa</taxon>
        <taxon>Arthropoda</taxon>
        <taxon>Crustacea</taxon>
        <taxon>Multicrustacea</taxon>
        <taxon>Malacostraca</taxon>
        <taxon>Eumalacostraca</taxon>
        <taxon>Eucarida</taxon>
        <taxon>Decapoda</taxon>
        <taxon>Pleocyemata</taxon>
        <taxon>Brachyura</taxon>
        <taxon>Eubrachyura</taxon>
        <taxon>Majoidea</taxon>
        <taxon>Majidae</taxon>
        <taxon>Chionoecetes</taxon>
    </lineage>
</organism>
<name>A0A8J4XTE1_CHIOP</name>
<reference evidence="1" key="1">
    <citation type="submission" date="2020-07" db="EMBL/GenBank/DDBJ databases">
        <title>The High-quality genome of the commercially important snow crab, Chionoecetes opilio.</title>
        <authorList>
            <person name="Jeong J.-H."/>
            <person name="Ryu S."/>
        </authorList>
    </citation>
    <scope>NUCLEOTIDE SEQUENCE</scope>
    <source>
        <strain evidence="1">MADBK_172401_WGS</strain>
        <tissue evidence="1">Digestive gland</tissue>
    </source>
</reference>
<keyword evidence="2" id="KW-1185">Reference proteome</keyword>
<dbReference type="Proteomes" id="UP000770661">
    <property type="component" value="Unassembled WGS sequence"/>
</dbReference>
<proteinExistence type="predicted"/>
<protein>
    <submittedName>
        <fullName evidence="1">Uncharacterized protein</fullName>
    </submittedName>
</protein>